<dbReference type="Proteomes" id="UP000030669">
    <property type="component" value="Unassembled WGS sequence"/>
</dbReference>
<dbReference type="Pfam" id="PF07859">
    <property type="entry name" value="Abhydrolase_3"/>
    <property type="match status" value="1"/>
</dbReference>
<evidence type="ECO:0000256" key="2">
    <source>
        <dbReference type="ARBA" id="ARBA00022801"/>
    </source>
</evidence>
<dbReference type="OMA" id="WHEPENT"/>
<proteinExistence type="inferred from homology"/>
<dbReference type="PANTHER" id="PTHR48081:SF26">
    <property type="entry name" value="ALPHA_BETA HYDROLASE FOLD-3 DOMAIN-CONTAINING PROTEIN"/>
    <property type="match status" value="1"/>
</dbReference>
<accession>S7QH09</accession>
<comment type="similarity">
    <text evidence="1">Belongs to the 'GDXG' lipolytic enzyme family.</text>
</comment>
<keyword evidence="7" id="KW-1185">Reference proteome</keyword>
<dbReference type="OrthoDB" id="2152029at2759"/>
<sequence length="405" mass="45536">MTYFAFRHQPFKALYVVYTAITVPLIRAPYWCISSLIPYFRPRRTWSFSRSILLCWLKTSYNFSFAVGFLPFRSPRQRQSLNVHLGEVWVDEVPKDLIRGKVAEAAMINQVSPEPISGYWFSKTGDATDVGRRALPDEKVLYYFHGGGYISGSVSPNSLYSEAPKGMLEQSFPSNARAFGLEYRLTRAAPFDPYAPFPAALLDALSGYYYLVTTLGFAPKNVIVSGDSAGGHLAVSLVRYLCLEDLTELPPPGGLIPLHPTVDWALTDAHITSSSMERNYHTDYVDPFARSGYTKRGLLGSLPEEFAYTSLWISPASLRIQETGLFPNFPPTLIIAGGAEQTLDAMRVLHTRLVEDNGTEIITYIEYPDAIHDFMCFASHEPERSKALDHDIRTWVHLVYNCNTQ</sequence>
<evidence type="ECO:0000256" key="1">
    <source>
        <dbReference type="ARBA" id="ARBA00010515"/>
    </source>
</evidence>
<protein>
    <submittedName>
        <fullName evidence="6">Alpha/beta-hydrolase</fullName>
    </submittedName>
</protein>
<evidence type="ECO:0000259" key="5">
    <source>
        <dbReference type="Pfam" id="PF07859"/>
    </source>
</evidence>
<reference evidence="6 7" key="1">
    <citation type="journal article" date="2012" name="Science">
        <title>The Paleozoic origin of enzymatic lignin decomposition reconstructed from 31 fungal genomes.</title>
        <authorList>
            <person name="Floudas D."/>
            <person name="Binder M."/>
            <person name="Riley R."/>
            <person name="Barry K."/>
            <person name="Blanchette R.A."/>
            <person name="Henrissat B."/>
            <person name="Martinez A.T."/>
            <person name="Otillar R."/>
            <person name="Spatafora J.W."/>
            <person name="Yadav J.S."/>
            <person name="Aerts A."/>
            <person name="Benoit I."/>
            <person name="Boyd A."/>
            <person name="Carlson A."/>
            <person name="Copeland A."/>
            <person name="Coutinho P.M."/>
            <person name="de Vries R.P."/>
            <person name="Ferreira P."/>
            <person name="Findley K."/>
            <person name="Foster B."/>
            <person name="Gaskell J."/>
            <person name="Glotzer D."/>
            <person name="Gorecki P."/>
            <person name="Heitman J."/>
            <person name="Hesse C."/>
            <person name="Hori C."/>
            <person name="Igarashi K."/>
            <person name="Jurgens J.A."/>
            <person name="Kallen N."/>
            <person name="Kersten P."/>
            <person name="Kohler A."/>
            <person name="Kuees U."/>
            <person name="Kumar T.K.A."/>
            <person name="Kuo A."/>
            <person name="LaButti K."/>
            <person name="Larrondo L.F."/>
            <person name="Lindquist E."/>
            <person name="Ling A."/>
            <person name="Lombard V."/>
            <person name="Lucas S."/>
            <person name="Lundell T."/>
            <person name="Martin R."/>
            <person name="McLaughlin D.J."/>
            <person name="Morgenstern I."/>
            <person name="Morin E."/>
            <person name="Murat C."/>
            <person name="Nagy L.G."/>
            <person name="Nolan M."/>
            <person name="Ohm R.A."/>
            <person name="Patyshakuliyeva A."/>
            <person name="Rokas A."/>
            <person name="Ruiz-Duenas F.J."/>
            <person name="Sabat G."/>
            <person name="Salamov A."/>
            <person name="Samejima M."/>
            <person name="Schmutz J."/>
            <person name="Slot J.C."/>
            <person name="St John F."/>
            <person name="Stenlid J."/>
            <person name="Sun H."/>
            <person name="Sun S."/>
            <person name="Syed K."/>
            <person name="Tsang A."/>
            <person name="Wiebenga A."/>
            <person name="Young D."/>
            <person name="Pisabarro A."/>
            <person name="Eastwood D.C."/>
            <person name="Martin F."/>
            <person name="Cullen D."/>
            <person name="Grigoriev I.V."/>
            <person name="Hibbett D.S."/>
        </authorList>
    </citation>
    <scope>NUCLEOTIDE SEQUENCE [LARGE SCALE GENOMIC DNA]</scope>
    <source>
        <strain evidence="6 7">ATCC 11539</strain>
    </source>
</reference>
<keyword evidence="4" id="KW-0812">Transmembrane</keyword>
<dbReference type="Gene3D" id="3.40.50.1820">
    <property type="entry name" value="alpha/beta hydrolase"/>
    <property type="match status" value="1"/>
</dbReference>
<dbReference type="eggNOG" id="KOG1515">
    <property type="taxonomic scope" value="Eukaryota"/>
</dbReference>
<evidence type="ECO:0000313" key="7">
    <source>
        <dbReference type="Proteomes" id="UP000030669"/>
    </source>
</evidence>
<keyword evidence="2 6" id="KW-0378">Hydrolase</keyword>
<evidence type="ECO:0000256" key="3">
    <source>
        <dbReference type="PROSITE-ProRule" id="PRU10038"/>
    </source>
</evidence>
<dbReference type="PROSITE" id="PS01174">
    <property type="entry name" value="LIPASE_GDXG_SER"/>
    <property type="match status" value="1"/>
</dbReference>
<dbReference type="EMBL" id="KB469297">
    <property type="protein sequence ID" value="EPQ59076.1"/>
    <property type="molecule type" value="Genomic_DNA"/>
</dbReference>
<dbReference type="GeneID" id="19305570"/>
<dbReference type="RefSeq" id="XP_007861774.1">
    <property type="nucleotide sequence ID" value="XM_007863583.1"/>
</dbReference>
<dbReference type="InterPro" id="IPR013094">
    <property type="entry name" value="AB_hydrolase_3"/>
</dbReference>
<evidence type="ECO:0000313" key="6">
    <source>
        <dbReference type="EMBL" id="EPQ59076.1"/>
    </source>
</evidence>
<dbReference type="KEGG" id="gtr:GLOTRDRAFT_34621"/>
<evidence type="ECO:0000256" key="4">
    <source>
        <dbReference type="SAM" id="Phobius"/>
    </source>
</evidence>
<dbReference type="InterPro" id="IPR033140">
    <property type="entry name" value="Lipase_GDXG_put_SER_AS"/>
</dbReference>
<feature type="domain" description="Alpha/beta hydrolase fold-3" evidence="5">
    <location>
        <begin position="142"/>
        <end position="375"/>
    </location>
</feature>
<name>S7QH09_GLOTA</name>
<feature type="active site" evidence="3">
    <location>
        <position position="228"/>
    </location>
</feature>
<dbReference type="AlphaFoldDB" id="S7QH09"/>
<dbReference type="InterPro" id="IPR050300">
    <property type="entry name" value="GDXG_lipolytic_enzyme"/>
</dbReference>
<dbReference type="HOGENOM" id="CLU_019364_1_0_1"/>
<organism evidence="6 7">
    <name type="scientific">Gloeophyllum trabeum (strain ATCC 11539 / FP-39264 / Madison 617)</name>
    <name type="common">Brown rot fungus</name>
    <dbReference type="NCBI Taxonomy" id="670483"/>
    <lineage>
        <taxon>Eukaryota</taxon>
        <taxon>Fungi</taxon>
        <taxon>Dikarya</taxon>
        <taxon>Basidiomycota</taxon>
        <taxon>Agaricomycotina</taxon>
        <taxon>Agaricomycetes</taxon>
        <taxon>Gloeophyllales</taxon>
        <taxon>Gloeophyllaceae</taxon>
        <taxon>Gloeophyllum</taxon>
    </lineage>
</organism>
<keyword evidence="4" id="KW-0472">Membrane</keyword>
<keyword evidence="4" id="KW-1133">Transmembrane helix</keyword>
<dbReference type="InterPro" id="IPR029058">
    <property type="entry name" value="AB_hydrolase_fold"/>
</dbReference>
<dbReference type="GO" id="GO:0016787">
    <property type="term" value="F:hydrolase activity"/>
    <property type="evidence" value="ECO:0007669"/>
    <property type="project" value="UniProtKB-KW"/>
</dbReference>
<gene>
    <name evidence="6" type="ORF">GLOTRDRAFT_34621</name>
</gene>
<dbReference type="PANTHER" id="PTHR48081">
    <property type="entry name" value="AB HYDROLASE SUPERFAMILY PROTEIN C4A8.06C"/>
    <property type="match status" value="1"/>
</dbReference>
<dbReference type="SUPFAM" id="SSF53474">
    <property type="entry name" value="alpha/beta-Hydrolases"/>
    <property type="match status" value="1"/>
</dbReference>
<feature type="transmembrane region" description="Helical" evidence="4">
    <location>
        <begin position="15"/>
        <end position="40"/>
    </location>
</feature>